<dbReference type="InterPro" id="IPR029056">
    <property type="entry name" value="Ribokinase-like"/>
</dbReference>
<keyword evidence="9" id="KW-0963">Cytoplasm</keyword>
<feature type="binding site" evidence="9">
    <location>
        <position position="413"/>
    </location>
    <ligand>
        <name>K(+)</name>
        <dbReference type="ChEBI" id="CHEBI:29103"/>
    </ligand>
</feature>
<protein>
    <recommendedName>
        <fullName evidence="9">Ribokinase</fullName>
        <shortName evidence="9">RK</shortName>
        <ecNumber evidence="9">2.7.1.15</ecNumber>
    </recommendedName>
</protein>
<evidence type="ECO:0000256" key="5">
    <source>
        <dbReference type="ARBA" id="ARBA00022840"/>
    </source>
</evidence>
<evidence type="ECO:0000313" key="12">
    <source>
        <dbReference type="EMBL" id="OAP57271.1"/>
    </source>
</evidence>
<evidence type="ECO:0000256" key="9">
    <source>
        <dbReference type="HAMAP-Rule" id="MF_03215"/>
    </source>
</evidence>
<dbReference type="GO" id="GO:0046872">
    <property type="term" value="F:metal ion binding"/>
    <property type="evidence" value="ECO:0007669"/>
    <property type="project" value="UniProtKB-KW"/>
</dbReference>
<dbReference type="PANTHER" id="PTHR10584:SF166">
    <property type="entry name" value="RIBOKINASE"/>
    <property type="match status" value="1"/>
</dbReference>
<dbReference type="Pfam" id="PF00294">
    <property type="entry name" value="PfkB"/>
    <property type="match status" value="1"/>
</dbReference>
<dbReference type="GO" id="GO:0004747">
    <property type="term" value="F:ribokinase activity"/>
    <property type="evidence" value="ECO:0007669"/>
    <property type="project" value="UniProtKB-UniRule"/>
</dbReference>
<comment type="pathway">
    <text evidence="9">Carbohydrate metabolism; D-ribose degradation; D-ribose 5-phosphate from beta-D-ribopyranose: step 2/2.</text>
</comment>
<dbReference type="SUPFAM" id="SSF53613">
    <property type="entry name" value="Ribokinase-like"/>
    <property type="match status" value="1"/>
</dbReference>
<comment type="activity regulation">
    <text evidence="9">Activated by a monovalent cation that binds near, but not in, the active site. The most likely occupant of the site in vivo is potassium. Ion binding induces a conformational change that may alter substrate affinity.</text>
</comment>
<sequence>MSFSSTYIGLPWSKEAATSMRRSASEATHRPSIIAPSRSSAEASRSSIDFDPGEFDSSNYRFPLYSDTFRIAVIGSLNFDHIWVVPRLPQPSETLMIGKHRTTPGGKGAIQAIACARLSHTRNAGSDVGVGRFSRRADSASAPSGRRHSSMDLKKGDIKVSMIGVVGQDSAGDRIVQALYADRVDTEHIVQCREEETGRASIALGKNGENNVLVCPGANYKLTPSQIRTDLREGFPHLLILQMEIPVPTVEHLIRKAAKERIPVLLNAAPVMDEFPRELLRSVEHLIVNKLEAEDLLKQRRTEQEGNREAEIAKGRELCRSLLGMGVKYVVVTMGGHGGVAGTRQQGGELHMVDYKAAGVEKVVDTTGCGGVFIGAYAVQYIRQKFPPGKGFDIDRAVKWAAKAAALKAQSFGSLDGIPWEDELEAAA</sequence>
<name>A0A178ZCQ9_9EURO</name>
<dbReference type="InterPro" id="IPR011877">
    <property type="entry name" value="Ribokinase"/>
</dbReference>
<keyword evidence="7 9" id="KW-0630">Potassium</keyword>
<comment type="caution">
    <text evidence="12">The sequence shown here is derived from an EMBL/GenBank/DDBJ whole genome shotgun (WGS) entry which is preliminary data.</text>
</comment>
<evidence type="ECO:0000256" key="2">
    <source>
        <dbReference type="ARBA" id="ARBA00022723"/>
    </source>
</evidence>
<accession>A0A178ZCQ9</accession>
<feature type="binding site" evidence="9">
    <location>
        <position position="411"/>
    </location>
    <ligand>
        <name>K(+)</name>
        <dbReference type="ChEBI" id="CHEBI:29103"/>
    </ligand>
</feature>
<dbReference type="STRING" id="1367422.A0A178ZCQ9"/>
<feature type="binding site" evidence="9">
    <location>
        <position position="244"/>
    </location>
    <ligand>
        <name>substrate</name>
    </ligand>
</feature>
<evidence type="ECO:0000313" key="13">
    <source>
        <dbReference type="Proteomes" id="UP000078343"/>
    </source>
</evidence>
<feature type="binding site" evidence="9">
    <location>
        <position position="408"/>
    </location>
    <ligand>
        <name>K(+)</name>
        <dbReference type="ChEBI" id="CHEBI:29103"/>
    </ligand>
</feature>
<keyword evidence="6 9" id="KW-0460">Magnesium</keyword>
<comment type="caution">
    <text evidence="9">Lacks conserved residue(s) required for the propagation of feature annotation.</text>
</comment>
<keyword evidence="3 9" id="KW-0547">Nucleotide-binding</keyword>
<dbReference type="GeneID" id="30012177"/>
<dbReference type="GO" id="GO:0005737">
    <property type="term" value="C:cytoplasm"/>
    <property type="evidence" value="ECO:0007669"/>
    <property type="project" value="UniProtKB-SubCell"/>
</dbReference>
<evidence type="ECO:0000256" key="4">
    <source>
        <dbReference type="ARBA" id="ARBA00022777"/>
    </source>
</evidence>
<comment type="function">
    <text evidence="9">Catalyzes the phosphorylation of ribose at O-5 in a reaction requiring ATP and magnesium. The resulting D-ribose-5-phosphate can then be used either for sythesis of nucleotides, histidine, and tryptophan, or as a component of the pentose phosphate pathway.</text>
</comment>
<dbReference type="PANTHER" id="PTHR10584">
    <property type="entry name" value="SUGAR KINASE"/>
    <property type="match status" value="1"/>
</dbReference>
<comment type="cofactor">
    <cofactor evidence="9">
        <name>Mg(2+)</name>
        <dbReference type="ChEBI" id="CHEBI:18420"/>
    </cofactor>
    <text evidence="9">Requires a divalent cation, most likely magnesium in vivo, as an electrophilic catalyst to aid phosphoryl group transfer. It is the chelate of the metal and the nucleotide that is the actual substrate.</text>
</comment>
<keyword evidence="9" id="KW-0539">Nucleus</keyword>
<comment type="subcellular location">
    <subcellularLocation>
        <location evidence="9">Cytoplasm</location>
    </subcellularLocation>
    <subcellularLocation>
        <location evidence="9">Nucleus</location>
    </subcellularLocation>
</comment>
<feature type="binding site" evidence="9">
    <location>
        <begin position="78"/>
        <end position="80"/>
    </location>
    <ligand>
        <name>substrate</name>
    </ligand>
</feature>
<dbReference type="InterPro" id="IPR002139">
    <property type="entry name" value="Ribo/fructo_kinase"/>
</dbReference>
<dbReference type="EC" id="2.7.1.15" evidence="9"/>
<dbReference type="OrthoDB" id="4523379at2759"/>
<dbReference type="HAMAP" id="MF_01987">
    <property type="entry name" value="Ribokinase"/>
    <property type="match status" value="1"/>
</dbReference>
<comment type="similarity">
    <text evidence="9">Belongs to the carbohydrate kinase PfkB family. Ribokinase subfamily.</text>
</comment>
<organism evidence="12 13">
    <name type="scientific">Fonsecaea erecta</name>
    <dbReference type="NCBI Taxonomy" id="1367422"/>
    <lineage>
        <taxon>Eukaryota</taxon>
        <taxon>Fungi</taxon>
        <taxon>Dikarya</taxon>
        <taxon>Ascomycota</taxon>
        <taxon>Pezizomycotina</taxon>
        <taxon>Eurotiomycetes</taxon>
        <taxon>Chaetothyriomycetidae</taxon>
        <taxon>Chaetothyriales</taxon>
        <taxon>Herpotrichiellaceae</taxon>
        <taxon>Fonsecaea</taxon>
    </lineage>
</organism>
<evidence type="ECO:0000256" key="3">
    <source>
        <dbReference type="ARBA" id="ARBA00022741"/>
    </source>
</evidence>
<feature type="binding site" evidence="9">
    <location>
        <begin position="333"/>
        <end position="338"/>
    </location>
    <ligand>
        <name>ATP</name>
        <dbReference type="ChEBI" id="CHEBI:30616"/>
    </ligand>
</feature>
<feature type="binding site" evidence="9">
    <location>
        <position position="367"/>
    </location>
    <ligand>
        <name>K(+)</name>
        <dbReference type="ChEBI" id="CHEBI:29103"/>
    </ligand>
</feature>
<dbReference type="PRINTS" id="PR00990">
    <property type="entry name" value="RIBOKINASE"/>
</dbReference>
<dbReference type="GO" id="GO:0019303">
    <property type="term" value="P:D-ribose catabolic process"/>
    <property type="evidence" value="ECO:0007669"/>
    <property type="project" value="UniProtKB-UniRule"/>
</dbReference>
<feature type="domain" description="Carbohydrate kinase PfkB" evidence="11">
    <location>
        <begin position="158"/>
        <end position="419"/>
    </location>
</feature>
<dbReference type="CDD" id="cd01174">
    <property type="entry name" value="ribokinase"/>
    <property type="match status" value="1"/>
</dbReference>
<evidence type="ECO:0000256" key="10">
    <source>
        <dbReference type="SAM" id="MobiDB-lite"/>
    </source>
</evidence>
<dbReference type="EMBL" id="LVYI01000007">
    <property type="protein sequence ID" value="OAP57271.1"/>
    <property type="molecule type" value="Genomic_DNA"/>
</dbReference>
<dbReference type="Gene3D" id="3.40.1190.20">
    <property type="match status" value="1"/>
</dbReference>
<evidence type="ECO:0000259" key="11">
    <source>
        <dbReference type="Pfam" id="PF00294"/>
    </source>
</evidence>
<dbReference type="GO" id="GO:0005524">
    <property type="term" value="F:ATP binding"/>
    <property type="evidence" value="ECO:0007669"/>
    <property type="project" value="UniProtKB-UniRule"/>
</dbReference>
<dbReference type="InterPro" id="IPR011611">
    <property type="entry name" value="PfkB_dom"/>
</dbReference>
<comment type="subunit">
    <text evidence="9">Homodimer.</text>
</comment>
<evidence type="ECO:0000256" key="7">
    <source>
        <dbReference type="ARBA" id="ARBA00022958"/>
    </source>
</evidence>
<dbReference type="UniPathway" id="UPA00916">
    <property type="reaction ID" value="UER00889"/>
</dbReference>
<keyword evidence="4 9" id="KW-0418">Kinase</keyword>
<proteinExistence type="inferred from homology"/>
<evidence type="ECO:0000256" key="1">
    <source>
        <dbReference type="ARBA" id="ARBA00022679"/>
    </source>
</evidence>
<keyword evidence="13" id="KW-1185">Reference proteome</keyword>
<dbReference type="Proteomes" id="UP000078343">
    <property type="component" value="Unassembled WGS sequence"/>
</dbReference>
<feature type="binding site" evidence="9">
    <location>
        <position position="289"/>
    </location>
    <ligand>
        <name>ATP</name>
        <dbReference type="ChEBI" id="CHEBI:30616"/>
    </ligand>
</feature>
<feature type="region of interest" description="Disordered" evidence="10">
    <location>
        <begin position="21"/>
        <end position="46"/>
    </location>
</feature>
<comment type="catalytic activity">
    <reaction evidence="9">
        <text>D-ribose + ATP = D-ribose 5-phosphate + ADP + H(+)</text>
        <dbReference type="Rhea" id="RHEA:13697"/>
        <dbReference type="ChEBI" id="CHEBI:15378"/>
        <dbReference type="ChEBI" id="CHEBI:30616"/>
        <dbReference type="ChEBI" id="CHEBI:47013"/>
        <dbReference type="ChEBI" id="CHEBI:78346"/>
        <dbReference type="ChEBI" id="CHEBI:456216"/>
        <dbReference type="EC" id="2.7.1.15"/>
    </reaction>
</comment>
<reference evidence="12 13" key="1">
    <citation type="submission" date="2016-04" db="EMBL/GenBank/DDBJ databases">
        <title>Draft genome of Fonsecaea erecta CBS 125763.</title>
        <authorList>
            <person name="Weiss V.A."/>
            <person name="Vicente V.A."/>
            <person name="Raittz R.T."/>
            <person name="Moreno L.F."/>
            <person name="De Souza E.M."/>
            <person name="Pedrosa F.O."/>
            <person name="Steffens M.B."/>
            <person name="Faoro H."/>
            <person name="Tadra-Sfeir M.Z."/>
            <person name="Najafzadeh M.J."/>
            <person name="Felipe M.S."/>
            <person name="Teixeira M."/>
            <person name="Sun J."/>
            <person name="Xi L."/>
            <person name="Gomes R."/>
            <person name="De Azevedo C.M."/>
            <person name="Salgado C.G."/>
            <person name="Da Silva M.B."/>
            <person name="Nascimento M.F."/>
            <person name="Queiroz-Telles F."/>
            <person name="Attili D.S."/>
            <person name="Gorbushina A."/>
        </authorList>
    </citation>
    <scope>NUCLEOTIDE SEQUENCE [LARGE SCALE GENOMIC DNA]</scope>
    <source>
        <strain evidence="12 13">CBS 125763</strain>
    </source>
</reference>
<dbReference type="GO" id="GO:0005634">
    <property type="term" value="C:nucleus"/>
    <property type="evidence" value="ECO:0007669"/>
    <property type="project" value="UniProtKB-SubCell"/>
</dbReference>
<gene>
    <name evidence="12" type="ORF">AYL99_08009</name>
</gene>
<feature type="compositionally biased region" description="Low complexity" evidence="10">
    <location>
        <begin position="30"/>
        <end position="46"/>
    </location>
</feature>
<keyword evidence="5 9" id="KW-0067">ATP-binding</keyword>
<dbReference type="RefSeq" id="XP_018690638.1">
    <property type="nucleotide sequence ID" value="XM_018839517.1"/>
</dbReference>
<evidence type="ECO:0000256" key="8">
    <source>
        <dbReference type="ARBA" id="ARBA00023277"/>
    </source>
</evidence>
<evidence type="ECO:0000256" key="6">
    <source>
        <dbReference type="ARBA" id="ARBA00022842"/>
    </source>
</evidence>
<keyword evidence="2 9" id="KW-0479">Metal-binding</keyword>
<keyword evidence="8 9" id="KW-0119">Carbohydrate metabolism</keyword>
<feature type="binding site" evidence="9">
    <location>
        <position position="365"/>
    </location>
    <ligand>
        <name>K(+)</name>
        <dbReference type="ChEBI" id="CHEBI:29103"/>
    </ligand>
</feature>
<keyword evidence="1 9" id="KW-0808">Transferase</keyword>
<dbReference type="AlphaFoldDB" id="A0A178ZCQ9"/>